<dbReference type="EMBL" id="LPZR01000157">
    <property type="protein sequence ID" value="KYO52339.1"/>
    <property type="molecule type" value="Genomic_DNA"/>
</dbReference>
<gene>
    <name evidence="2" type="ORF">AUP44_00905</name>
</gene>
<dbReference type="Proteomes" id="UP000075787">
    <property type="component" value="Unassembled WGS sequence"/>
</dbReference>
<dbReference type="InterPro" id="IPR029045">
    <property type="entry name" value="ClpP/crotonase-like_dom_sf"/>
</dbReference>
<proteinExistence type="inferred from homology"/>
<comment type="similarity">
    <text evidence="1">Belongs to the enoyl-CoA hydratase/isomerase family.</text>
</comment>
<dbReference type="CDD" id="cd06558">
    <property type="entry name" value="crotonase-like"/>
    <property type="match status" value="1"/>
</dbReference>
<reference evidence="2 3" key="1">
    <citation type="submission" date="2015-12" db="EMBL/GenBank/DDBJ databases">
        <title>Genome sequence of Tistrella mobilis MCCC 1A02139.</title>
        <authorList>
            <person name="Lu L."/>
            <person name="Lai Q."/>
            <person name="Shao Z."/>
            <person name="Qian P."/>
        </authorList>
    </citation>
    <scope>NUCLEOTIDE SEQUENCE [LARGE SCALE GENOMIC DNA]</scope>
    <source>
        <strain evidence="2 3">MCCC 1A02139</strain>
    </source>
</reference>
<dbReference type="Gene3D" id="1.10.12.10">
    <property type="entry name" value="Lyase 2-enoyl-coa Hydratase, Chain A, domain 2"/>
    <property type="match status" value="1"/>
</dbReference>
<dbReference type="GeneID" id="97239607"/>
<evidence type="ECO:0000313" key="2">
    <source>
        <dbReference type="EMBL" id="KYO52339.1"/>
    </source>
</evidence>
<dbReference type="Pfam" id="PF00378">
    <property type="entry name" value="ECH_1"/>
    <property type="match status" value="1"/>
</dbReference>
<organism evidence="2 3">
    <name type="scientific">Tistrella mobilis</name>
    <dbReference type="NCBI Taxonomy" id="171437"/>
    <lineage>
        <taxon>Bacteria</taxon>
        <taxon>Pseudomonadati</taxon>
        <taxon>Pseudomonadota</taxon>
        <taxon>Alphaproteobacteria</taxon>
        <taxon>Geminicoccales</taxon>
        <taxon>Geminicoccaceae</taxon>
        <taxon>Tistrella</taxon>
    </lineage>
</organism>
<dbReference type="InterPro" id="IPR014748">
    <property type="entry name" value="Enoyl-CoA_hydra_C"/>
</dbReference>
<dbReference type="OrthoDB" id="9795613at2"/>
<dbReference type="PANTHER" id="PTHR42964">
    <property type="entry name" value="ENOYL-COA HYDRATASE"/>
    <property type="match status" value="1"/>
</dbReference>
<dbReference type="AlphaFoldDB" id="A0A161R3E6"/>
<dbReference type="GO" id="GO:0003824">
    <property type="term" value="F:catalytic activity"/>
    <property type="evidence" value="ECO:0007669"/>
    <property type="project" value="UniProtKB-ARBA"/>
</dbReference>
<accession>A0A161R3E6</accession>
<dbReference type="Gene3D" id="3.90.226.10">
    <property type="entry name" value="2-enoyl-CoA Hydratase, Chain A, domain 1"/>
    <property type="match status" value="1"/>
</dbReference>
<dbReference type="InterPro" id="IPR001753">
    <property type="entry name" value="Enoyl-CoA_hydra/iso"/>
</dbReference>
<comment type="caution">
    <text evidence="2">The sequence shown here is derived from an EMBL/GenBank/DDBJ whole genome shotgun (WGS) entry which is preliminary data.</text>
</comment>
<protein>
    <submittedName>
        <fullName evidence="2">Enoyl-CoA hydratase</fullName>
    </submittedName>
</protein>
<dbReference type="GO" id="GO:0008300">
    <property type="term" value="P:isoprenoid catabolic process"/>
    <property type="evidence" value="ECO:0007669"/>
    <property type="project" value="TreeGrafter"/>
</dbReference>
<dbReference type="SUPFAM" id="SSF52096">
    <property type="entry name" value="ClpP/crotonase"/>
    <property type="match status" value="1"/>
</dbReference>
<sequence>MPTTRSTPAAKLPICPDLLLDRDGPVLRLTLNRPDVRNAMTGEMVRQLTEVVAWAEDHPEVGTLVISGAGGTFCAGGDIKGFMASFRAARPEAGQPDPIQADNRRFGHFLTRIEALPQTVVVAVEGAAFGGGLGLACIGDVVIATRDARFALSETGLGIPPAQIAPFVAARIGVSQARRLALTGMRFDGAEAGRIGLVHEVVEDAAALEARVTRLVADIRRCAPGANATTKRLLMAQRTTALPELLDLSSAEFARCLRGAEGQEGVAAFLEKRQPAWAAGS</sequence>
<dbReference type="PANTHER" id="PTHR42964:SF1">
    <property type="entry name" value="POLYKETIDE BIOSYNTHESIS ENOYL-COA HYDRATASE PKSH-RELATED"/>
    <property type="match status" value="1"/>
</dbReference>
<evidence type="ECO:0000313" key="3">
    <source>
        <dbReference type="Proteomes" id="UP000075787"/>
    </source>
</evidence>
<dbReference type="InterPro" id="IPR051683">
    <property type="entry name" value="Enoyl-CoA_Hydratase/Isomerase"/>
</dbReference>
<evidence type="ECO:0000256" key="1">
    <source>
        <dbReference type="ARBA" id="ARBA00005254"/>
    </source>
</evidence>
<dbReference type="RefSeq" id="WP_062764504.1">
    <property type="nucleotide sequence ID" value="NZ_CP121043.1"/>
</dbReference>
<name>A0A161R3E6_9PROT</name>